<evidence type="ECO:0000313" key="1">
    <source>
        <dbReference type="EMBL" id="CAJ1403916.1"/>
    </source>
</evidence>
<accession>A0AA36JDY6</accession>
<name>A0AA36JDY6_9DINO</name>
<sequence length="290" mass="32178">MGGEDLRWEFHLDMERLEAQVQSSLQGLVLGLEACAARLRRLYVDFDCLDDGEAEGLFGSEGRLKEELQEIEDVQQDGLELRKRTAGWQRGAPRALRHVMGLEALADFLGEAVPEMDHLVAACGNCAARRRAAVARAKAAIEANDAEERASAVGLVQEALSPPSRVDFPRITEICQRVADRPDEAEQSAALLWAAFASDEDNAEVPRRQLKALTIAHELLYDERVLKAFAKHDTEALRGLEASRPTSLGAPAEERPCACLRRRCGAGWRRGTRAHQQAPGHLEFLRARRR</sequence>
<comment type="caution">
    <text evidence="1">The sequence shown here is derived from an EMBL/GenBank/DDBJ whole genome shotgun (WGS) entry which is preliminary data.</text>
</comment>
<dbReference type="AlphaFoldDB" id="A0AA36JDY6"/>
<dbReference type="Proteomes" id="UP001178507">
    <property type="component" value="Unassembled WGS sequence"/>
</dbReference>
<evidence type="ECO:0000313" key="2">
    <source>
        <dbReference type="Proteomes" id="UP001178507"/>
    </source>
</evidence>
<gene>
    <name evidence="1" type="ORF">EVOR1521_LOCUS26479</name>
</gene>
<protein>
    <submittedName>
        <fullName evidence="1">Uncharacterized protein</fullName>
    </submittedName>
</protein>
<dbReference type="EMBL" id="CAUJNA010003516">
    <property type="protein sequence ID" value="CAJ1403916.1"/>
    <property type="molecule type" value="Genomic_DNA"/>
</dbReference>
<proteinExistence type="predicted"/>
<reference evidence="1" key="1">
    <citation type="submission" date="2023-08" db="EMBL/GenBank/DDBJ databases">
        <authorList>
            <person name="Chen Y."/>
            <person name="Shah S."/>
            <person name="Dougan E. K."/>
            <person name="Thang M."/>
            <person name="Chan C."/>
        </authorList>
    </citation>
    <scope>NUCLEOTIDE SEQUENCE</scope>
</reference>
<organism evidence="1 2">
    <name type="scientific">Effrenium voratum</name>
    <dbReference type="NCBI Taxonomy" id="2562239"/>
    <lineage>
        <taxon>Eukaryota</taxon>
        <taxon>Sar</taxon>
        <taxon>Alveolata</taxon>
        <taxon>Dinophyceae</taxon>
        <taxon>Suessiales</taxon>
        <taxon>Symbiodiniaceae</taxon>
        <taxon>Effrenium</taxon>
    </lineage>
</organism>
<keyword evidence="2" id="KW-1185">Reference proteome</keyword>